<name>A0A4R8FLR2_9GAMM</name>
<gene>
    <name evidence="2" type="ORF">DFO67_12164</name>
</gene>
<dbReference type="EMBL" id="SOEC01000021">
    <property type="protein sequence ID" value="TDX24675.1"/>
    <property type="molecule type" value="Genomic_DNA"/>
</dbReference>
<comment type="caution">
    <text evidence="2">The sequence shown here is derived from an EMBL/GenBank/DDBJ whole genome shotgun (WGS) entry which is preliminary data.</text>
</comment>
<reference evidence="2 3" key="1">
    <citation type="submission" date="2019-03" db="EMBL/GenBank/DDBJ databases">
        <title>Freshwater and sediment microbial communities from various areas in North America, analyzing microbe dynamics in response to fracking.</title>
        <authorList>
            <person name="Lamendella R."/>
        </authorList>
    </citation>
    <scope>NUCLEOTIDE SEQUENCE [LARGE SCALE GENOMIC DNA]</scope>
    <source>
        <strain evidence="2 3">6_TX</strain>
    </source>
</reference>
<evidence type="ECO:0000256" key="1">
    <source>
        <dbReference type="SAM" id="Phobius"/>
    </source>
</evidence>
<accession>A0A4R8FLR2</accession>
<proteinExistence type="predicted"/>
<keyword evidence="1" id="KW-1133">Transmembrane helix</keyword>
<keyword evidence="1" id="KW-0472">Membrane</keyword>
<feature type="transmembrane region" description="Helical" evidence="1">
    <location>
        <begin position="39"/>
        <end position="58"/>
    </location>
</feature>
<organism evidence="2 3">
    <name type="scientific">Modicisalibacter xianhensis</name>
    <dbReference type="NCBI Taxonomy" id="442341"/>
    <lineage>
        <taxon>Bacteria</taxon>
        <taxon>Pseudomonadati</taxon>
        <taxon>Pseudomonadota</taxon>
        <taxon>Gammaproteobacteria</taxon>
        <taxon>Oceanospirillales</taxon>
        <taxon>Halomonadaceae</taxon>
        <taxon>Modicisalibacter</taxon>
    </lineage>
</organism>
<evidence type="ECO:0000313" key="3">
    <source>
        <dbReference type="Proteomes" id="UP000294489"/>
    </source>
</evidence>
<keyword evidence="1" id="KW-0812">Transmembrane</keyword>
<dbReference type="RefSeq" id="WP_134020287.1">
    <property type="nucleotide sequence ID" value="NZ_SOEC01000021.1"/>
</dbReference>
<evidence type="ECO:0000313" key="2">
    <source>
        <dbReference type="EMBL" id="TDX24675.1"/>
    </source>
</evidence>
<dbReference type="OrthoDB" id="6183546at2"/>
<feature type="transmembrane region" description="Helical" evidence="1">
    <location>
        <begin position="12"/>
        <end position="33"/>
    </location>
</feature>
<dbReference type="Proteomes" id="UP000294489">
    <property type="component" value="Unassembled WGS sequence"/>
</dbReference>
<sequence length="233" mass="25687">MNNPRNAKPAIVRGAIGIVAAFIISLAFCFFLTERMDGGPFVSMLTLGLGLAGITLVWERVEQFTLFGSEIKLRALTKDAEHLLSSLGTSRIALYRIALRLVKRESGGFDSVFDSRDDRSVDVIELLKEIEKADLIGELASEITATLDAIISKAHGKLLEATFFEQLGSATSPEEMVELYDKQPVKSSFASAPQDPSIDRHVESAIEQLRLMLEYRRKAADALQDSESRSSLH</sequence>
<dbReference type="AlphaFoldDB" id="A0A4R8FLR2"/>
<protein>
    <submittedName>
        <fullName evidence="2">Uncharacterized protein</fullName>
    </submittedName>
</protein>